<dbReference type="eggNOG" id="KOG1064">
    <property type="taxonomic scope" value="Eukaryota"/>
</dbReference>
<feature type="region of interest" description="Disordered" evidence="1">
    <location>
        <begin position="1119"/>
        <end position="1222"/>
    </location>
</feature>
<keyword evidence="4" id="KW-1185">Reference proteome</keyword>
<evidence type="ECO:0000313" key="3">
    <source>
        <dbReference type="EMBL" id="EMD00889.1"/>
    </source>
</evidence>
<protein>
    <recommendedName>
        <fullName evidence="2">RAVE complex protein Rav1 C-terminal domain-containing protein</fullName>
    </recommendedName>
</protein>
<dbReference type="GeneID" id="19115957"/>
<dbReference type="PANTHER" id="PTHR13950">
    <property type="entry name" value="RABCONNECTIN-RELATED"/>
    <property type="match status" value="1"/>
</dbReference>
<dbReference type="InterPro" id="IPR001680">
    <property type="entry name" value="WD40_rpt"/>
</dbReference>
<dbReference type="Proteomes" id="UP000011761">
    <property type="component" value="Unassembled WGS sequence"/>
</dbReference>
<dbReference type="OMA" id="GASEHEY"/>
<dbReference type="EMBL" id="KB445550">
    <property type="protein sequence ID" value="EMD00889.1"/>
    <property type="molecule type" value="Genomic_DNA"/>
</dbReference>
<feature type="compositionally biased region" description="Polar residues" evidence="1">
    <location>
        <begin position="1127"/>
        <end position="1137"/>
    </location>
</feature>
<dbReference type="STRING" id="717646.M2N9L5"/>
<feature type="domain" description="RAVE complex protein Rav1 C-terminal" evidence="2">
    <location>
        <begin position="520"/>
        <end position="1109"/>
    </location>
</feature>
<dbReference type="InterPro" id="IPR022033">
    <property type="entry name" value="Rav1p_C"/>
</dbReference>
<dbReference type="GO" id="GO:0007035">
    <property type="term" value="P:vacuolar acidification"/>
    <property type="evidence" value="ECO:0007669"/>
    <property type="project" value="TreeGrafter"/>
</dbReference>
<dbReference type="OrthoDB" id="342131at2759"/>
<dbReference type="KEGG" id="bcom:BAUCODRAFT_61973"/>
<dbReference type="RefSeq" id="XP_007672073.1">
    <property type="nucleotide sequence ID" value="XM_007673883.1"/>
</dbReference>
<sequence>MPSTSPGRTPTADFIQILPGAPTASLQATTTFVFRHKRYIVYISGRQLNVLSSPTNLVQAFTFNNELIAVTAESQTGKLVVAESNDVYTLEPHTEGWTRVWWEKSLRLQLEQPEDEARCLSWGGEGEILIGGSICVSLFSTLPSSRTSSPAASPIDGEVMEDRRPLWSKAVASPLQYASFSPTADLIASCGRYDRLVKIWRRLSYEEGLFDYVYLPHGGAVTHLEWRPLDQHAEQRRGSGISGRHEEDPEVLYTIANDGLLRIWRTGGVHDIDVMQLHATIDLVSAIPQSPTLSAKNGESTEAPTRYAVILPSESFCAAVSGTGIGQSTTKISHSMEHLKETTSKSPDVVIALDGHGRMSAWGVQSVGHKRRPETPTSTHPFHIAHAEAVPISLPEYANARFQAWFDGRIFHLLAHTFDSSDGHIAWWQGDIETFFSPSARGPDRLLRLADWSGHSDNVLGLRPSADNQRLLSWSSGSNGQHHRVWKYLHPSPSLVILSARAAMYYTLLLRMVASSTAERTDTFHTDVGHCSILAVNAEVAALVSGDRKEIIIVDLSLGFVEHKQAFEGRIERVKCYATGPGHNMIALGYGATVVVLAQGRYEHHREYDVWTVVKTISVSSLGLPISDMSWLVEGCGAVAIGNGIILVGNTTEASSLDTELREQLDIDHEKHHQVSLPKLAARLKQPTPVWHPSLLSHLLRHGKLTTAISIFRRLGERLRFWSEGEPLHPLLDATTDTFLDELGHTAHSDLDSEAVQDLMEQLGQKDLPAVSDAEQRRLKRILQALTFIFEHVKGLDTWALRYLFEWKLSLLQADEEQGEPNGVLPNGAPHKELVVVPDMHWREIAFASHSGTQQPLLDILTLHYDNKLTWPIARSLGIMAWLTDKEALAQVFESLAQSAYRQTSPPDPTNASLYFLALHKKPTLLALWRIATWHKEQRATMNFLKRDFGEASARTAAKKNAYALMGKRRFEYAAAFFLLADDAASATGLLAGQCEDIMLAIAVARLYSGDGSATLGKLLTERLVPEAHKHGNRWLMSWYHHMLAQKQEAADALVVPLSGVRTWHQDDSATLMLYKKLRHGASEHEYQAVLRAARVLRRMGLWLLALELVSRWEFKHPAAPGPAPQALSNGTSTTNGAPAAPSMLDDSEPPAAKDPPPVSNGHEAPSATVADDQASRAAKAAELLKKLKSKQVEQPVLDEKKPPPTQFKEPDASSLLDSFGF</sequence>
<dbReference type="InterPro" id="IPR052208">
    <property type="entry name" value="DmX-like/RAVE_component"/>
</dbReference>
<dbReference type="PANTHER" id="PTHR13950:SF9">
    <property type="entry name" value="RABCONNECTIN-3A"/>
    <property type="match status" value="1"/>
</dbReference>
<dbReference type="Pfam" id="PF12234">
    <property type="entry name" value="Rav1p_C"/>
    <property type="match status" value="1"/>
</dbReference>
<feature type="compositionally biased region" description="Low complexity" evidence="1">
    <location>
        <begin position="1171"/>
        <end position="1182"/>
    </location>
</feature>
<dbReference type="AlphaFoldDB" id="M2N9L5"/>
<reference evidence="3 4" key="1">
    <citation type="journal article" date="2012" name="PLoS Pathog.">
        <title>Diverse lifestyles and strategies of plant pathogenesis encoded in the genomes of eighteen Dothideomycetes fungi.</title>
        <authorList>
            <person name="Ohm R.A."/>
            <person name="Feau N."/>
            <person name="Henrissat B."/>
            <person name="Schoch C.L."/>
            <person name="Horwitz B.A."/>
            <person name="Barry K.W."/>
            <person name="Condon B.J."/>
            <person name="Copeland A.C."/>
            <person name="Dhillon B."/>
            <person name="Glaser F."/>
            <person name="Hesse C.N."/>
            <person name="Kosti I."/>
            <person name="LaButti K."/>
            <person name="Lindquist E.A."/>
            <person name="Lucas S."/>
            <person name="Salamov A.A."/>
            <person name="Bradshaw R.E."/>
            <person name="Ciuffetti L."/>
            <person name="Hamelin R.C."/>
            <person name="Kema G.H.J."/>
            <person name="Lawrence C."/>
            <person name="Scott J.A."/>
            <person name="Spatafora J.W."/>
            <person name="Turgeon B.G."/>
            <person name="de Wit P.J.G.M."/>
            <person name="Zhong S."/>
            <person name="Goodwin S.B."/>
            <person name="Grigoriev I.V."/>
        </authorList>
    </citation>
    <scope>NUCLEOTIDE SEQUENCE [LARGE SCALE GENOMIC DNA]</scope>
    <source>
        <strain evidence="3 4">UAMH 10762</strain>
    </source>
</reference>
<evidence type="ECO:0000259" key="2">
    <source>
        <dbReference type="Pfam" id="PF12234"/>
    </source>
</evidence>
<dbReference type="HOGENOM" id="CLU_000310_0_1_1"/>
<gene>
    <name evidence="3" type="ORF">BAUCODRAFT_61973</name>
</gene>
<dbReference type="InterPro" id="IPR015943">
    <property type="entry name" value="WD40/YVTN_repeat-like_dom_sf"/>
</dbReference>
<dbReference type="InterPro" id="IPR036322">
    <property type="entry name" value="WD40_repeat_dom_sf"/>
</dbReference>
<dbReference type="Gene3D" id="2.130.10.10">
    <property type="entry name" value="YVTN repeat-like/Quinoprotein amine dehydrogenase"/>
    <property type="match status" value="1"/>
</dbReference>
<dbReference type="Pfam" id="PF00400">
    <property type="entry name" value="WD40"/>
    <property type="match status" value="1"/>
</dbReference>
<organism evidence="3 4">
    <name type="scientific">Baudoinia panamericana (strain UAMH 10762)</name>
    <name type="common">Angels' share fungus</name>
    <name type="synonym">Baudoinia compniacensis (strain UAMH 10762)</name>
    <dbReference type="NCBI Taxonomy" id="717646"/>
    <lineage>
        <taxon>Eukaryota</taxon>
        <taxon>Fungi</taxon>
        <taxon>Dikarya</taxon>
        <taxon>Ascomycota</taxon>
        <taxon>Pezizomycotina</taxon>
        <taxon>Dothideomycetes</taxon>
        <taxon>Dothideomycetidae</taxon>
        <taxon>Mycosphaerellales</taxon>
        <taxon>Teratosphaeriaceae</taxon>
        <taxon>Baudoinia</taxon>
    </lineage>
</organism>
<name>M2N9L5_BAUPA</name>
<dbReference type="SMART" id="SM00320">
    <property type="entry name" value="WD40"/>
    <property type="match status" value="4"/>
</dbReference>
<proteinExistence type="predicted"/>
<dbReference type="SUPFAM" id="SSF50978">
    <property type="entry name" value="WD40 repeat-like"/>
    <property type="match status" value="1"/>
</dbReference>
<accession>M2N9L5</accession>
<evidence type="ECO:0000256" key="1">
    <source>
        <dbReference type="SAM" id="MobiDB-lite"/>
    </source>
</evidence>
<evidence type="ECO:0000313" key="4">
    <source>
        <dbReference type="Proteomes" id="UP000011761"/>
    </source>
</evidence>
<dbReference type="GO" id="GO:0043291">
    <property type="term" value="C:RAVE complex"/>
    <property type="evidence" value="ECO:0007669"/>
    <property type="project" value="TreeGrafter"/>
</dbReference>